<name>A0ABU3CX12_9FLAO</name>
<organism evidence="1 2">
    <name type="scientific">Autumnicola edwardsiae</name>
    <dbReference type="NCBI Taxonomy" id="3075594"/>
    <lineage>
        <taxon>Bacteria</taxon>
        <taxon>Pseudomonadati</taxon>
        <taxon>Bacteroidota</taxon>
        <taxon>Flavobacteriia</taxon>
        <taxon>Flavobacteriales</taxon>
        <taxon>Flavobacteriaceae</taxon>
        <taxon>Autumnicola</taxon>
    </lineage>
</organism>
<evidence type="ECO:0000313" key="2">
    <source>
        <dbReference type="Proteomes" id="UP001248819"/>
    </source>
</evidence>
<protein>
    <submittedName>
        <fullName evidence="1">DUF3347 domain-containing protein</fullName>
    </submittedName>
</protein>
<evidence type="ECO:0000313" key="1">
    <source>
        <dbReference type="EMBL" id="MDT0650894.1"/>
    </source>
</evidence>
<dbReference type="Proteomes" id="UP001248819">
    <property type="component" value="Unassembled WGS sequence"/>
</dbReference>
<comment type="caution">
    <text evidence="1">The sequence shown here is derived from an EMBL/GenBank/DDBJ whole genome shotgun (WGS) entry which is preliminary data.</text>
</comment>
<dbReference type="RefSeq" id="WP_133548494.1">
    <property type="nucleotide sequence ID" value="NZ_JAVRHP010000066.1"/>
</dbReference>
<sequence>MEPVLRNALASGEIYKQYCPMAFEGKGDYWYSNSKDIFNPYYGNKMLKCGRVEETIK</sequence>
<keyword evidence="2" id="KW-1185">Reference proteome</keyword>
<reference evidence="1 2" key="1">
    <citation type="submission" date="2023-09" db="EMBL/GenBank/DDBJ databases">
        <authorList>
            <person name="Rey-Velasco X."/>
        </authorList>
    </citation>
    <scope>NUCLEOTIDE SEQUENCE [LARGE SCALE GENOMIC DNA]</scope>
    <source>
        <strain evidence="1 2">F297</strain>
    </source>
</reference>
<gene>
    <name evidence="1" type="ORF">RM529_12095</name>
</gene>
<proteinExistence type="predicted"/>
<dbReference type="EMBL" id="JAVRHP010000066">
    <property type="protein sequence ID" value="MDT0650894.1"/>
    <property type="molecule type" value="Genomic_DNA"/>
</dbReference>
<accession>A0ABU3CX12</accession>